<accession>A0A9D2T8R2</accession>
<feature type="transmembrane region" description="Helical" evidence="1">
    <location>
        <begin position="135"/>
        <end position="153"/>
    </location>
</feature>
<keyword evidence="1" id="KW-0472">Membrane</keyword>
<keyword evidence="1" id="KW-0812">Transmembrane</keyword>
<organism evidence="2 3">
    <name type="scientific">Candidatus Anaerostipes avistercoris</name>
    <dbReference type="NCBI Taxonomy" id="2838462"/>
    <lineage>
        <taxon>Bacteria</taxon>
        <taxon>Bacillati</taxon>
        <taxon>Bacillota</taxon>
        <taxon>Clostridia</taxon>
        <taxon>Lachnospirales</taxon>
        <taxon>Lachnospiraceae</taxon>
        <taxon>Anaerostipes</taxon>
    </lineage>
</organism>
<feature type="transmembrane region" description="Helical" evidence="1">
    <location>
        <begin position="103"/>
        <end position="123"/>
    </location>
</feature>
<feature type="transmembrane region" description="Helical" evidence="1">
    <location>
        <begin position="160"/>
        <end position="179"/>
    </location>
</feature>
<gene>
    <name evidence="2" type="ORF">H9754_08735</name>
</gene>
<dbReference type="Proteomes" id="UP000823904">
    <property type="component" value="Unassembled WGS sequence"/>
</dbReference>
<sequence length="200" mass="22762">HTASIGWLVLLIAKKMSVKFNIMFAFISNILILFVFSPENILRIINIFGGGTRISAYFSEAYQLSSARQYGNLIGIIFTSIIFIILAAYLLRHNKTVTESKQAGLLMRCNISILFTLSVVVRYTGEVYRLQEGMVILNLLLVLNLIDSNKFYINKISKHNLIVIIGLLLYTIGIIWIRLLRSLIPTIVLPILKNNLFIHF</sequence>
<reference evidence="2" key="2">
    <citation type="submission" date="2021-04" db="EMBL/GenBank/DDBJ databases">
        <authorList>
            <person name="Gilroy R."/>
        </authorList>
    </citation>
    <scope>NUCLEOTIDE SEQUENCE</scope>
    <source>
        <strain evidence="2">ChiSjej3B21-8574</strain>
    </source>
</reference>
<evidence type="ECO:0000313" key="3">
    <source>
        <dbReference type="Proteomes" id="UP000823904"/>
    </source>
</evidence>
<dbReference type="AlphaFoldDB" id="A0A9D2T8R2"/>
<feature type="transmembrane region" description="Helical" evidence="1">
    <location>
        <begin position="20"/>
        <end position="37"/>
    </location>
</feature>
<keyword evidence="1" id="KW-1133">Transmembrane helix</keyword>
<feature type="non-terminal residue" evidence="2">
    <location>
        <position position="1"/>
    </location>
</feature>
<dbReference type="EMBL" id="DWWD01000033">
    <property type="protein sequence ID" value="HJC50637.1"/>
    <property type="molecule type" value="Genomic_DNA"/>
</dbReference>
<protein>
    <submittedName>
        <fullName evidence="2">Uncharacterized protein</fullName>
    </submittedName>
</protein>
<evidence type="ECO:0000256" key="1">
    <source>
        <dbReference type="SAM" id="Phobius"/>
    </source>
</evidence>
<feature type="transmembrane region" description="Helical" evidence="1">
    <location>
        <begin position="70"/>
        <end position="91"/>
    </location>
</feature>
<evidence type="ECO:0000313" key="2">
    <source>
        <dbReference type="EMBL" id="HJC50637.1"/>
    </source>
</evidence>
<comment type="caution">
    <text evidence="2">The sequence shown here is derived from an EMBL/GenBank/DDBJ whole genome shotgun (WGS) entry which is preliminary data.</text>
</comment>
<proteinExistence type="predicted"/>
<name>A0A9D2T8R2_9FIRM</name>
<reference evidence="2" key="1">
    <citation type="journal article" date="2021" name="PeerJ">
        <title>Extensive microbial diversity within the chicken gut microbiome revealed by metagenomics and culture.</title>
        <authorList>
            <person name="Gilroy R."/>
            <person name="Ravi A."/>
            <person name="Getino M."/>
            <person name="Pursley I."/>
            <person name="Horton D.L."/>
            <person name="Alikhan N.F."/>
            <person name="Baker D."/>
            <person name="Gharbi K."/>
            <person name="Hall N."/>
            <person name="Watson M."/>
            <person name="Adriaenssens E.M."/>
            <person name="Foster-Nyarko E."/>
            <person name="Jarju S."/>
            <person name="Secka A."/>
            <person name="Antonio M."/>
            <person name="Oren A."/>
            <person name="Chaudhuri R.R."/>
            <person name="La Ragione R."/>
            <person name="Hildebrand F."/>
            <person name="Pallen M.J."/>
        </authorList>
    </citation>
    <scope>NUCLEOTIDE SEQUENCE</scope>
    <source>
        <strain evidence="2">ChiSjej3B21-8574</strain>
    </source>
</reference>